<proteinExistence type="predicted"/>
<comment type="caution">
    <text evidence="3">The sequence shown here is derived from an EMBL/GenBank/DDBJ whole genome shotgun (WGS) entry which is preliminary data.</text>
</comment>
<evidence type="ECO:0000313" key="4">
    <source>
        <dbReference type="Proteomes" id="UP001058974"/>
    </source>
</evidence>
<dbReference type="GO" id="GO:0004857">
    <property type="term" value="F:enzyme inhibitor activity"/>
    <property type="evidence" value="ECO:0007669"/>
    <property type="project" value="InterPro"/>
</dbReference>
<dbReference type="SUPFAM" id="SSF101148">
    <property type="entry name" value="Plant invertase/pectin methylesterase inhibitor"/>
    <property type="match status" value="1"/>
</dbReference>
<feature type="domain" description="Pectinesterase inhibitor" evidence="2">
    <location>
        <begin position="142"/>
        <end position="257"/>
    </location>
</feature>
<evidence type="ECO:0000259" key="2">
    <source>
        <dbReference type="Pfam" id="PF04043"/>
    </source>
</evidence>
<feature type="region of interest" description="Disordered" evidence="1">
    <location>
        <begin position="88"/>
        <end position="107"/>
    </location>
</feature>
<dbReference type="Gene3D" id="1.20.140.40">
    <property type="entry name" value="Invertase/pectin methylesterase inhibitor family protein"/>
    <property type="match status" value="1"/>
</dbReference>
<dbReference type="Proteomes" id="UP001058974">
    <property type="component" value="Chromosome 6"/>
</dbReference>
<evidence type="ECO:0000313" key="3">
    <source>
        <dbReference type="EMBL" id="KAI5400122.1"/>
    </source>
</evidence>
<accession>A0A9D4WE96</accession>
<dbReference type="Pfam" id="PF04043">
    <property type="entry name" value="PMEI"/>
    <property type="match status" value="1"/>
</dbReference>
<protein>
    <recommendedName>
        <fullName evidence="2">Pectinesterase inhibitor domain-containing protein</fullName>
    </recommendedName>
</protein>
<dbReference type="NCBIfam" id="TIGR01614">
    <property type="entry name" value="PME_inhib"/>
    <property type="match status" value="1"/>
</dbReference>
<dbReference type="InterPro" id="IPR034088">
    <property type="entry name" value="Pla_a_1-like"/>
</dbReference>
<gene>
    <name evidence="3" type="ORF">KIW84_065161</name>
</gene>
<dbReference type="Gramene" id="Psat06G0516100-T1">
    <property type="protein sequence ID" value="KAI5400122.1"/>
    <property type="gene ID" value="KIW84_065161"/>
</dbReference>
<dbReference type="PANTHER" id="PTHR31890:SF24">
    <property type="entry name" value="PLANT INVERTASE_PECTIN METHYLESTERASE INHIBITOR PROTEIN"/>
    <property type="match status" value="1"/>
</dbReference>
<sequence>EINEHYLSFKQRNRNKTKREKKKKQDEFFNILFRVPWLDPNFSIPFRCKCQISWIKGKPNYHRLRRIIQHGRMQQNPRIKSSCRRSEKLQGTCKGTGTKQNEKRRKNKMNSSTFCSVFLGLILISQYPFAANARSHGLKGSLITIVCGASSNVAECNKILGSNPHAAEMKSYRELAKVVLEMALEKASAGQSFLKGLAAETKSPALTQCANFDYDGAVMSFKSAIGELKKDPQTANYDAKVAGDGPAQCDRGMAAGHVVNPEVTALNSLITFFSELAFLVTNYL</sequence>
<dbReference type="PANTHER" id="PTHR31890">
    <property type="entry name" value="PLANT INVERTASE/PECTIN METHYLESTERASE INHIBITOR SUPERFAMILY PROTEIN"/>
    <property type="match status" value="1"/>
</dbReference>
<organism evidence="3 4">
    <name type="scientific">Pisum sativum</name>
    <name type="common">Garden pea</name>
    <name type="synonym">Lathyrus oleraceus</name>
    <dbReference type="NCBI Taxonomy" id="3888"/>
    <lineage>
        <taxon>Eukaryota</taxon>
        <taxon>Viridiplantae</taxon>
        <taxon>Streptophyta</taxon>
        <taxon>Embryophyta</taxon>
        <taxon>Tracheophyta</taxon>
        <taxon>Spermatophyta</taxon>
        <taxon>Magnoliopsida</taxon>
        <taxon>eudicotyledons</taxon>
        <taxon>Gunneridae</taxon>
        <taxon>Pentapetalae</taxon>
        <taxon>rosids</taxon>
        <taxon>fabids</taxon>
        <taxon>Fabales</taxon>
        <taxon>Fabaceae</taxon>
        <taxon>Papilionoideae</taxon>
        <taxon>50 kb inversion clade</taxon>
        <taxon>NPAAA clade</taxon>
        <taxon>Hologalegina</taxon>
        <taxon>IRL clade</taxon>
        <taxon>Fabeae</taxon>
        <taxon>Lathyrus</taxon>
    </lineage>
</organism>
<dbReference type="EMBL" id="JAMSHJ010000006">
    <property type="protein sequence ID" value="KAI5400122.1"/>
    <property type="molecule type" value="Genomic_DNA"/>
</dbReference>
<keyword evidence="4" id="KW-1185">Reference proteome</keyword>
<dbReference type="InterPro" id="IPR006501">
    <property type="entry name" value="Pectinesterase_inhib_dom"/>
</dbReference>
<dbReference type="AlphaFoldDB" id="A0A9D4WE96"/>
<evidence type="ECO:0000256" key="1">
    <source>
        <dbReference type="SAM" id="MobiDB-lite"/>
    </source>
</evidence>
<dbReference type="InterPro" id="IPR035513">
    <property type="entry name" value="Invertase/methylesterase_inhib"/>
</dbReference>
<feature type="non-terminal residue" evidence="3">
    <location>
        <position position="1"/>
    </location>
</feature>
<feature type="compositionally biased region" description="Basic residues" evidence="1">
    <location>
        <begin position="11"/>
        <end position="21"/>
    </location>
</feature>
<name>A0A9D4WE96_PEA</name>
<dbReference type="CDD" id="cd15795">
    <property type="entry name" value="PMEI-Pla_a_1_like"/>
    <property type="match status" value="1"/>
</dbReference>
<feature type="region of interest" description="Disordered" evidence="1">
    <location>
        <begin position="1"/>
        <end position="21"/>
    </location>
</feature>
<reference evidence="3 4" key="1">
    <citation type="journal article" date="2022" name="Nat. Genet.">
        <title>Improved pea reference genome and pan-genome highlight genomic features and evolutionary characteristics.</title>
        <authorList>
            <person name="Yang T."/>
            <person name="Liu R."/>
            <person name="Luo Y."/>
            <person name="Hu S."/>
            <person name="Wang D."/>
            <person name="Wang C."/>
            <person name="Pandey M.K."/>
            <person name="Ge S."/>
            <person name="Xu Q."/>
            <person name="Li N."/>
            <person name="Li G."/>
            <person name="Huang Y."/>
            <person name="Saxena R.K."/>
            <person name="Ji Y."/>
            <person name="Li M."/>
            <person name="Yan X."/>
            <person name="He Y."/>
            <person name="Liu Y."/>
            <person name="Wang X."/>
            <person name="Xiang C."/>
            <person name="Varshney R.K."/>
            <person name="Ding H."/>
            <person name="Gao S."/>
            <person name="Zong X."/>
        </authorList>
    </citation>
    <scope>NUCLEOTIDE SEQUENCE [LARGE SCALE GENOMIC DNA]</scope>
    <source>
        <strain evidence="3 4">cv. Zhongwan 6</strain>
    </source>
</reference>